<dbReference type="SUPFAM" id="SSF52540">
    <property type="entry name" value="P-loop containing nucleoside triphosphate hydrolases"/>
    <property type="match status" value="1"/>
</dbReference>
<keyword evidence="5" id="KW-1185">Reference proteome</keyword>
<evidence type="ECO:0000313" key="5">
    <source>
        <dbReference type="Proteomes" id="UP001500483"/>
    </source>
</evidence>
<accession>A0ABP6RXK0</accession>
<evidence type="ECO:0008006" key="6">
    <source>
        <dbReference type="Google" id="ProtNLM"/>
    </source>
</evidence>
<dbReference type="NCBIfam" id="NF047398">
    <property type="entry name" value="AAA_KGGVGR"/>
    <property type="match status" value="1"/>
</dbReference>
<dbReference type="Pfam" id="PF10609">
    <property type="entry name" value="ParA"/>
    <property type="match status" value="1"/>
</dbReference>
<name>A0ABP6RXK0_9PSEU</name>
<dbReference type="RefSeq" id="WP_344930046.1">
    <property type="nucleotide sequence ID" value="NZ_BAAAYK010000038.1"/>
</dbReference>
<dbReference type="InterPro" id="IPR050678">
    <property type="entry name" value="DNA_Partitioning_ATPase"/>
</dbReference>
<gene>
    <name evidence="4" type="ORF">GCM10020366_52140</name>
</gene>
<keyword evidence="2" id="KW-0067">ATP-binding</keyword>
<dbReference type="Proteomes" id="UP001500483">
    <property type="component" value="Unassembled WGS sequence"/>
</dbReference>
<feature type="compositionally biased region" description="Low complexity" evidence="3">
    <location>
        <begin position="264"/>
        <end position="296"/>
    </location>
</feature>
<dbReference type="PANTHER" id="PTHR13696">
    <property type="entry name" value="P-LOOP CONTAINING NUCLEOSIDE TRIPHOSPHATE HYDROLASE"/>
    <property type="match status" value="1"/>
</dbReference>
<evidence type="ECO:0000256" key="1">
    <source>
        <dbReference type="ARBA" id="ARBA00022741"/>
    </source>
</evidence>
<feature type="compositionally biased region" description="Basic residues" evidence="3">
    <location>
        <begin position="254"/>
        <end position="263"/>
    </location>
</feature>
<comment type="caution">
    <text evidence="4">The sequence shown here is derived from an EMBL/GenBank/DDBJ whole genome shotgun (WGS) entry which is preliminary data.</text>
</comment>
<organism evidence="4 5">
    <name type="scientific">Saccharopolyspora gregorii</name>
    <dbReference type="NCBI Taxonomy" id="33914"/>
    <lineage>
        <taxon>Bacteria</taxon>
        <taxon>Bacillati</taxon>
        <taxon>Actinomycetota</taxon>
        <taxon>Actinomycetes</taxon>
        <taxon>Pseudonocardiales</taxon>
        <taxon>Pseudonocardiaceae</taxon>
        <taxon>Saccharopolyspora</taxon>
    </lineage>
</organism>
<dbReference type="InterPro" id="IPR033756">
    <property type="entry name" value="YlxH/NBP35"/>
</dbReference>
<proteinExistence type="predicted"/>
<feature type="region of interest" description="Disordered" evidence="3">
    <location>
        <begin position="240"/>
        <end position="296"/>
    </location>
</feature>
<sequence>MTTIRFDDAWRNADRIAEDVARTGLDVVLVRDLTGRITLVLDDRGEAAISDELADEFRGAAGGFASRQPVLLASSLFAPEAVLDSPDLIVRRERDADRGRFAVLERTVVGADWARPSAAPPLRRITLYGFKGGVGRSTATFMLAKSLAARGLCVLVADLDLESPGVGELLQRQDSRAQHGLVDHLVEAAVGNEDGLDLVSRSEVVRSPGNGEVWLLAADGADPSHRDYLAKLNRIYAELPDGGNGAPAPWPTASRRRCSRRSSRSPSAAGSRTWSCSTAGPGSTTSRRSRSCGSAA</sequence>
<protein>
    <recommendedName>
        <fullName evidence="6">CobQ/CobB/MinD/ParA nucleotide binding domain-containing protein</fullName>
    </recommendedName>
</protein>
<dbReference type="InterPro" id="IPR027417">
    <property type="entry name" value="P-loop_NTPase"/>
</dbReference>
<evidence type="ECO:0000313" key="4">
    <source>
        <dbReference type="EMBL" id="GAA3362791.1"/>
    </source>
</evidence>
<dbReference type="PANTHER" id="PTHR13696:SF52">
    <property type="entry name" value="PARA FAMILY PROTEIN CT_582"/>
    <property type="match status" value="1"/>
</dbReference>
<dbReference type="EMBL" id="BAAAYK010000038">
    <property type="protein sequence ID" value="GAA3362791.1"/>
    <property type="molecule type" value="Genomic_DNA"/>
</dbReference>
<reference evidence="5" key="1">
    <citation type="journal article" date="2019" name="Int. J. Syst. Evol. Microbiol.">
        <title>The Global Catalogue of Microorganisms (GCM) 10K type strain sequencing project: providing services to taxonomists for standard genome sequencing and annotation.</title>
        <authorList>
            <consortium name="The Broad Institute Genomics Platform"/>
            <consortium name="The Broad Institute Genome Sequencing Center for Infectious Disease"/>
            <person name="Wu L."/>
            <person name="Ma J."/>
        </authorList>
    </citation>
    <scope>NUCLEOTIDE SEQUENCE [LARGE SCALE GENOMIC DNA]</scope>
    <source>
        <strain evidence="5">JCM 9687</strain>
    </source>
</reference>
<evidence type="ECO:0000256" key="3">
    <source>
        <dbReference type="SAM" id="MobiDB-lite"/>
    </source>
</evidence>
<dbReference type="Gene3D" id="3.40.50.300">
    <property type="entry name" value="P-loop containing nucleotide triphosphate hydrolases"/>
    <property type="match status" value="1"/>
</dbReference>
<keyword evidence="1" id="KW-0547">Nucleotide-binding</keyword>
<evidence type="ECO:0000256" key="2">
    <source>
        <dbReference type="ARBA" id="ARBA00022840"/>
    </source>
</evidence>